<keyword evidence="1" id="KW-1133">Transmembrane helix</keyword>
<dbReference type="GO" id="GO:0016020">
    <property type="term" value="C:membrane"/>
    <property type="evidence" value="ECO:0007669"/>
    <property type="project" value="InterPro"/>
</dbReference>
<dbReference type="Gene3D" id="1.20.1280.290">
    <property type="match status" value="1"/>
</dbReference>
<protein>
    <submittedName>
        <fullName evidence="2">Unannotated protein</fullName>
    </submittedName>
</protein>
<sequence length="93" mass="9586">MVHTLGIVASITGMAVAVAPLLQLRLMLIRGHSDEVSIGFLLVVTLGVGMWAAYGFAKGDLFLALPNATAVACAAATALVAWRLRRPSDAGPA</sequence>
<dbReference type="EMBL" id="CAESAN010000220">
    <property type="protein sequence ID" value="CAB4347575.1"/>
    <property type="molecule type" value="Genomic_DNA"/>
</dbReference>
<keyword evidence="1" id="KW-0812">Transmembrane</keyword>
<proteinExistence type="predicted"/>
<feature type="transmembrane region" description="Helical" evidence="1">
    <location>
        <begin position="6"/>
        <end position="24"/>
    </location>
</feature>
<gene>
    <name evidence="2" type="ORF">UFOPK3547_01737</name>
</gene>
<dbReference type="Pfam" id="PF03083">
    <property type="entry name" value="MtN3_slv"/>
    <property type="match status" value="1"/>
</dbReference>
<organism evidence="2">
    <name type="scientific">freshwater metagenome</name>
    <dbReference type="NCBI Taxonomy" id="449393"/>
    <lineage>
        <taxon>unclassified sequences</taxon>
        <taxon>metagenomes</taxon>
        <taxon>ecological metagenomes</taxon>
    </lineage>
</organism>
<name>A0A6J5ZZP7_9ZZZZ</name>
<evidence type="ECO:0000313" key="2">
    <source>
        <dbReference type="EMBL" id="CAB4347575.1"/>
    </source>
</evidence>
<feature type="transmembrane region" description="Helical" evidence="1">
    <location>
        <begin position="63"/>
        <end position="82"/>
    </location>
</feature>
<dbReference type="AlphaFoldDB" id="A0A6J5ZZP7"/>
<dbReference type="InterPro" id="IPR004316">
    <property type="entry name" value="SWEET_rpt"/>
</dbReference>
<accession>A0A6J5ZZP7</accession>
<evidence type="ECO:0000256" key="1">
    <source>
        <dbReference type="SAM" id="Phobius"/>
    </source>
</evidence>
<reference evidence="2" key="1">
    <citation type="submission" date="2020-05" db="EMBL/GenBank/DDBJ databases">
        <authorList>
            <person name="Chiriac C."/>
            <person name="Salcher M."/>
            <person name="Ghai R."/>
            <person name="Kavagutti S V."/>
        </authorList>
    </citation>
    <scope>NUCLEOTIDE SEQUENCE</scope>
</reference>
<keyword evidence="1" id="KW-0472">Membrane</keyword>
<feature type="transmembrane region" description="Helical" evidence="1">
    <location>
        <begin position="36"/>
        <end position="57"/>
    </location>
</feature>